<proteinExistence type="predicted"/>
<sequence length="75" mass="8745">MQRQFCNRRTEKGNIRPLLKTLLVKPSSPHNQWNLKRNFADAIHEFLHSYLIFGSASMDGLRNGNFAFMGSHPWD</sequence>
<protein>
    <submittedName>
        <fullName evidence="1">Uncharacterized protein</fullName>
    </submittedName>
</protein>
<gene>
    <name evidence="1" type="ORF">LE_TR14367_c0_g1_i1_g.45523</name>
</gene>
<evidence type="ECO:0000313" key="1">
    <source>
        <dbReference type="EMBL" id="JAU73769.1"/>
    </source>
</evidence>
<reference evidence="1" key="1">
    <citation type="submission" date="2016-07" db="EMBL/GenBank/DDBJ databases">
        <title>De novo transcriptome assembly of four accessions of the metal hyperaccumulator plant Noccaea caerulescens.</title>
        <authorList>
            <person name="Blande D."/>
            <person name="Halimaa P."/>
            <person name="Tervahauta A.I."/>
            <person name="Aarts M.G."/>
            <person name="Karenlampi S.O."/>
        </authorList>
    </citation>
    <scope>NUCLEOTIDE SEQUENCE</scope>
</reference>
<name>A0A1J3HZR6_NOCCA</name>
<dbReference type="EMBL" id="GEVL01003572">
    <property type="protein sequence ID" value="JAU73769.1"/>
    <property type="molecule type" value="Transcribed_RNA"/>
</dbReference>
<organism evidence="1">
    <name type="scientific">Noccaea caerulescens</name>
    <name type="common">Alpine penny-cress</name>
    <name type="synonym">Thlaspi caerulescens</name>
    <dbReference type="NCBI Taxonomy" id="107243"/>
    <lineage>
        <taxon>Eukaryota</taxon>
        <taxon>Viridiplantae</taxon>
        <taxon>Streptophyta</taxon>
        <taxon>Embryophyta</taxon>
        <taxon>Tracheophyta</taxon>
        <taxon>Spermatophyta</taxon>
        <taxon>Magnoliopsida</taxon>
        <taxon>eudicotyledons</taxon>
        <taxon>Gunneridae</taxon>
        <taxon>Pentapetalae</taxon>
        <taxon>rosids</taxon>
        <taxon>malvids</taxon>
        <taxon>Brassicales</taxon>
        <taxon>Brassicaceae</taxon>
        <taxon>Coluteocarpeae</taxon>
        <taxon>Noccaea</taxon>
    </lineage>
</organism>
<accession>A0A1J3HZR6</accession>
<dbReference type="AlphaFoldDB" id="A0A1J3HZR6"/>